<dbReference type="SUPFAM" id="SSF50386">
    <property type="entry name" value="STI-like"/>
    <property type="match status" value="1"/>
</dbReference>
<dbReference type="SMART" id="SM00452">
    <property type="entry name" value="STI"/>
    <property type="match status" value="1"/>
</dbReference>
<comment type="caution">
    <text evidence="2">The sequence shown here is derived from an EMBL/GenBank/DDBJ whole genome shotgun (WGS) entry which is preliminary data.</text>
</comment>
<reference evidence="2" key="1">
    <citation type="submission" date="2022-08" db="EMBL/GenBank/DDBJ databases">
        <authorList>
            <person name="Marques A."/>
        </authorList>
    </citation>
    <scope>NUCLEOTIDE SEQUENCE</scope>
    <source>
        <strain evidence="2">RhyPub2mFocal</strain>
        <tissue evidence="2">Leaves</tissue>
    </source>
</reference>
<dbReference type="Proteomes" id="UP001140206">
    <property type="component" value="Chromosome 2"/>
</dbReference>
<feature type="chain" id="PRO_5043541106" evidence="1">
    <location>
        <begin position="28"/>
        <end position="208"/>
    </location>
</feature>
<dbReference type="Gene3D" id="2.80.10.50">
    <property type="match status" value="1"/>
</dbReference>
<keyword evidence="3" id="KW-1185">Reference proteome</keyword>
<dbReference type="AlphaFoldDB" id="A0AAV8G9R3"/>
<dbReference type="EMBL" id="JAMFTS010000002">
    <property type="protein sequence ID" value="KAJ4800430.1"/>
    <property type="molecule type" value="Genomic_DNA"/>
</dbReference>
<sequence>MLASTAMQLNLQCFLLTIFLFPLHSKAGRPAEPVYDTEGHELNPGEYYIIPFNCSRGGGLFLSQRNTSLPIFVRQDISQLSNGNSVTVIPVTNNLPAAEQSVRLSSNVRIQFVSCATCLESMAWTIGDPEGTDSRRHVVAGYSKRGYGQSNSQFRIEKNGHGGYRLVFCPKVCKLCRSACENVGVFIEGGKIWLGLGGLPLAIEFKKK</sequence>
<dbReference type="InterPro" id="IPR011065">
    <property type="entry name" value="Kunitz_inhibitor_STI-like_sf"/>
</dbReference>
<gene>
    <name evidence="2" type="ORF">LUZ62_051676</name>
</gene>
<dbReference type="PROSITE" id="PS00283">
    <property type="entry name" value="SOYBEAN_KUNITZ"/>
    <property type="match status" value="1"/>
</dbReference>
<protein>
    <submittedName>
        <fullName evidence="2">Alpha amylase inhibitor</fullName>
    </submittedName>
</protein>
<dbReference type="GO" id="GO:0004866">
    <property type="term" value="F:endopeptidase inhibitor activity"/>
    <property type="evidence" value="ECO:0007669"/>
    <property type="project" value="InterPro"/>
</dbReference>
<dbReference type="InterPro" id="IPR002160">
    <property type="entry name" value="Prot_inh_Kunz-lg"/>
</dbReference>
<evidence type="ECO:0000313" key="2">
    <source>
        <dbReference type="EMBL" id="KAJ4800430.1"/>
    </source>
</evidence>
<organism evidence="2 3">
    <name type="scientific">Rhynchospora pubera</name>
    <dbReference type="NCBI Taxonomy" id="906938"/>
    <lineage>
        <taxon>Eukaryota</taxon>
        <taxon>Viridiplantae</taxon>
        <taxon>Streptophyta</taxon>
        <taxon>Embryophyta</taxon>
        <taxon>Tracheophyta</taxon>
        <taxon>Spermatophyta</taxon>
        <taxon>Magnoliopsida</taxon>
        <taxon>Liliopsida</taxon>
        <taxon>Poales</taxon>
        <taxon>Cyperaceae</taxon>
        <taxon>Cyperoideae</taxon>
        <taxon>Rhynchosporeae</taxon>
        <taxon>Rhynchospora</taxon>
    </lineage>
</organism>
<keyword evidence="1" id="KW-0732">Signal</keyword>
<evidence type="ECO:0000256" key="1">
    <source>
        <dbReference type="SAM" id="SignalP"/>
    </source>
</evidence>
<accession>A0AAV8G9R3</accession>
<name>A0AAV8G9R3_9POAL</name>
<proteinExistence type="predicted"/>
<dbReference type="Pfam" id="PF00197">
    <property type="entry name" value="Kunitz_legume"/>
    <property type="match status" value="1"/>
</dbReference>
<dbReference type="PANTHER" id="PTHR33107">
    <property type="entry name" value="KUNITZ TRYPSIN INHIBITOR 2"/>
    <property type="match status" value="1"/>
</dbReference>
<feature type="signal peptide" evidence="1">
    <location>
        <begin position="1"/>
        <end position="27"/>
    </location>
</feature>
<evidence type="ECO:0000313" key="3">
    <source>
        <dbReference type="Proteomes" id="UP001140206"/>
    </source>
</evidence>
<dbReference type="PANTHER" id="PTHR33107:SF5">
    <property type="entry name" value="KUNITZ TRYPSIN INHIBITOR 5"/>
    <property type="match status" value="1"/>
</dbReference>